<accession>A0A5J5J739</accession>
<reference evidence="5" key="1">
    <citation type="submission" date="2019-09" db="EMBL/GenBank/DDBJ databases">
        <title>Mumia zhuanghuii sp. nov. isolated from the intestinal contents of plateau pika (Ochotona curzoniae) in the Qinghai-Tibet plateau of China.</title>
        <authorList>
            <person name="Tian Z."/>
        </authorList>
    </citation>
    <scope>NUCLEOTIDE SEQUENCE [LARGE SCALE GENOMIC DNA]</scope>
    <source>
        <strain evidence="5">JCM 30598</strain>
    </source>
</reference>
<feature type="compositionally biased region" description="Basic residues" evidence="1">
    <location>
        <begin position="53"/>
        <end position="77"/>
    </location>
</feature>
<dbReference type="OrthoDB" id="9783299at2"/>
<dbReference type="Proteomes" id="UP000325827">
    <property type="component" value="Unassembled WGS sequence"/>
</dbReference>
<protein>
    <submittedName>
        <fullName evidence="4">DUF4397 domain-containing protein</fullName>
    </submittedName>
</protein>
<evidence type="ECO:0000256" key="1">
    <source>
        <dbReference type="SAM" id="MobiDB-lite"/>
    </source>
</evidence>
<feature type="compositionally biased region" description="Basic residues" evidence="1">
    <location>
        <begin position="200"/>
        <end position="210"/>
    </location>
</feature>
<dbReference type="EMBL" id="VYSA01000001">
    <property type="protein sequence ID" value="KAA9110805.1"/>
    <property type="molecule type" value="Genomic_DNA"/>
</dbReference>
<feature type="transmembrane region" description="Helical" evidence="2">
    <location>
        <begin position="229"/>
        <end position="251"/>
    </location>
</feature>
<sequence>MVRGRPVRLRQRAGRGIRRAADELARRGVRGDHSRGREHRDRLGTSGPSRGQFHARRLVRLRHRRRPGAQGHTRRSIPRLVREPPRRADPSGVRRPAGRERVGAPLGRRPVATGRRKGRHAHRGRARNARGSERRRRDVVPGDRRRRGSAVPAGRHQRGRRCRPREGRSRHARCVRAPQRSSRYVRPSGHHDRRSERRAPLRRHAGRRLSRTNGRNDAMNLHVSPRARVLAVLGAMVLGAALAAPAAAVAAPREAALSVPAAAGATGWLRLGHFSPDTKAVDIRVSALRGGSVVFELDGIGYGDVSPYKALQPGDYTVSMIAAGTGDWSKLAISGTVTVGAATATTMAAYGPSSSLQIKPFTDDLTSPASGNARIRVIQASTITPTVDVRTSTGTAIATAARAGSASSYAEVRAGTWKLQLTGTGVSDTADVAVAAGSVTSLFVLDNARGGLTILPVLDSAAAPVVPIGGVQTGGGWLAAHPSATHALRPGGSAVVTGAAVAG</sequence>
<feature type="compositionally biased region" description="Basic residues" evidence="1">
    <location>
        <begin position="114"/>
        <end position="128"/>
    </location>
</feature>
<keyword evidence="2" id="KW-0472">Membrane</keyword>
<feature type="region of interest" description="Disordered" evidence="1">
    <location>
        <begin position="22"/>
        <end position="218"/>
    </location>
</feature>
<comment type="caution">
    <text evidence="4">The sequence shown here is derived from an EMBL/GenBank/DDBJ whole genome shotgun (WGS) entry which is preliminary data.</text>
</comment>
<organism evidence="4 5">
    <name type="scientific">Microbacterium rhizomatis</name>
    <dbReference type="NCBI Taxonomy" id="1631477"/>
    <lineage>
        <taxon>Bacteria</taxon>
        <taxon>Bacillati</taxon>
        <taxon>Actinomycetota</taxon>
        <taxon>Actinomycetes</taxon>
        <taxon>Micrococcales</taxon>
        <taxon>Microbacteriaceae</taxon>
        <taxon>Microbacterium</taxon>
    </lineage>
</organism>
<keyword evidence="2" id="KW-1133">Transmembrane helix</keyword>
<name>A0A5J5J739_9MICO</name>
<evidence type="ECO:0000259" key="3">
    <source>
        <dbReference type="Pfam" id="PF14344"/>
    </source>
</evidence>
<feature type="compositionally biased region" description="Basic and acidic residues" evidence="1">
    <location>
        <begin position="22"/>
        <end position="43"/>
    </location>
</feature>
<gene>
    <name evidence="4" type="ORF">F6B43_03985</name>
</gene>
<dbReference type="Pfam" id="PF14344">
    <property type="entry name" value="DUF4397"/>
    <property type="match status" value="1"/>
</dbReference>
<proteinExistence type="predicted"/>
<dbReference type="AlphaFoldDB" id="A0A5J5J739"/>
<feature type="compositionally biased region" description="Basic and acidic residues" evidence="1">
    <location>
        <begin position="189"/>
        <end position="199"/>
    </location>
</feature>
<evidence type="ECO:0000313" key="4">
    <source>
        <dbReference type="EMBL" id="KAA9110805.1"/>
    </source>
</evidence>
<feature type="compositionally biased region" description="Basic and acidic residues" evidence="1">
    <location>
        <begin position="130"/>
        <end position="143"/>
    </location>
</feature>
<feature type="domain" description="DUF4397" evidence="3">
    <location>
        <begin position="268"/>
        <end position="390"/>
    </location>
</feature>
<evidence type="ECO:0000256" key="2">
    <source>
        <dbReference type="SAM" id="Phobius"/>
    </source>
</evidence>
<keyword evidence="2" id="KW-0812">Transmembrane</keyword>
<dbReference type="InterPro" id="IPR025510">
    <property type="entry name" value="DUF4397"/>
</dbReference>
<keyword evidence="5" id="KW-1185">Reference proteome</keyword>
<feature type="compositionally biased region" description="Basic and acidic residues" evidence="1">
    <location>
        <begin position="80"/>
        <end position="89"/>
    </location>
</feature>
<evidence type="ECO:0000313" key="5">
    <source>
        <dbReference type="Proteomes" id="UP000325827"/>
    </source>
</evidence>